<evidence type="ECO:0000256" key="1">
    <source>
        <dbReference type="SAM" id="MobiDB-lite"/>
    </source>
</evidence>
<reference evidence="2 3" key="1">
    <citation type="submission" date="2020-03" db="EMBL/GenBank/DDBJ databases">
        <title>Dissostichus mawsoni Genome sequencing and assembly.</title>
        <authorList>
            <person name="Park H."/>
        </authorList>
    </citation>
    <scope>NUCLEOTIDE SEQUENCE [LARGE SCALE GENOMIC DNA]</scope>
    <source>
        <strain evidence="2">DM0001</strain>
        <tissue evidence="2">Muscle</tissue>
    </source>
</reference>
<feature type="region of interest" description="Disordered" evidence="1">
    <location>
        <begin position="104"/>
        <end position="130"/>
    </location>
</feature>
<gene>
    <name evidence="2" type="ORF">F7725_022132</name>
</gene>
<keyword evidence="3" id="KW-1185">Reference proteome</keyword>
<accession>A0A7J5ZDR6</accession>
<feature type="compositionally biased region" description="Polar residues" evidence="1">
    <location>
        <begin position="110"/>
        <end position="127"/>
    </location>
</feature>
<protein>
    <submittedName>
        <fullName evidence="2">Uncharacterized protein</fullName>
    </submittedName>
</protein>
<evidence type="ECO:0000313" key="3">
    <source>
        <dbReference type="Proteomes" id="UP000518266"/>
    </source>
</evidence>
<sequence>MQRQTGLLLLYRKTSKSPDFVSRIYEGLQTFCKYDDSSNVCRTSESSCDGKRLTAVRVSVFYPLHQRKEEEERKKRKEEEEEEGWEVELFWFDEVMQEQLLHLENKNRETPSSISSHMLRKQSQGQDEPSLPVCSVFVQNTELCY</sequence>
<name>A0A7J5ZDR6_DISMA</name>
<organism evidence="2 3">
    <name type="scientific">Dissostichus mawsoni</name>
    <name type="common">Antarctic cod</name>
    <dbReference type="NCBI Taxonomy" id="36200"/>
    <lineage>
        <taxon>Eukaryota</taxon>
        <taxon>Metazoa</taxon>
        <taxon>Chordata</taxon>
        <taxon>Craniata</taxon>
        <taxon>Vertebrata</taxon>
        <taxon>Euteleostomi</taxon>
        <taxon>Actinopterygii</taxon>
        <taxon>Neopterygii</taxon>
        <taxon>Teleostei</taxon>
        <taxon>Neoteleostei</taxon>
        <taxon>Acanthomorphata</taxon>
        <taxon>Eupercaria</taxon>
        <taxon>Perciformes</taxon>
        <taxon>Notothenioidei</taxon>
        <taxon>Nototheniidae</taxon>
        <taxon>Dissostichus</taxon>
    </lineage>
</organism>
<dbReference type="AlphaFoldDB" id="A0A7J5ZDR6"/>
<proteinExistence type="predicted"/>
<comment type="caution">
    <text evidence="2">The sequence shown here is derived from an EMBL/GenBank/DDBJ whole genome shotgun (WGS) entry which is preliminary data.</text>
</comment>
<dbReference type="EMBL" id="JAAKFY010000003">
    <property type="protein sequence ID" value="KAF3859733.1"/>
    <property type="molecule type" value="Genomic_DNA"/>
</dbReference>
<evidence type="ECO:0000313" key="2">
    <source>
        <dbReference type="EMBL" id="KAF3859733.1"/>
    </source>
</evidence>
<dbReference type="Proteomes" id="UP000518266">
    <property type="component" value="Unassembled WGS sequence"/>
</dbReference>